<dbReference type="RefSeq" id="WP_110391180.1">
    <property type="nucleotide sequence ID" value="NZ_QJKI01000014.1"/>
</dbReference>
<dbReference type="InterPro" id="IPR006108">
    <property type="entry name" value="3HC_DH_C"/>
</dbReference>
<dbReference type="Pfam" id="PF02737">
    <property type="entry name" value="3HCDH_N"/>
    <property type="match status" value="1"/>
</dbReference>
<comment type="catalytic activity">
    <reaction evidence="7">
        <text>a (3S)-3-hydroxyacyl-CoA + NAD(+) = a 3-oxoacyl-CoA + NADH + H(+)</text>
        <dbReference type="Rhea" id="RHEA:22432"/>
        <dbReference type="ChEBI" id="CHEBI:15378"/>
        <dbReference type="ChEBI" id="CHEBI:57318"/>
        <dbReference type="ChEBI" id="CHEBI:57540"/>
        <dbReference type="ChEBI" id="CHEBI:57945"/>
        <dbReference type="ChEBI" id="CHEBI:90726"/>
        <dbReference type="EC" id="1.1.1.35"/>
    </reaction>
</comment>
<dbReference type="Pfam" id="PF00725">
    <property type="entry name" value="3HCDH"/>
    <property type="match status" value="1"/>
</dbReference>
<dbReference type="SUPFAM" id="SSF52096">
    <property type="entry name" value="ClpP/crotonase"/>
    <property type="match status" value="1"/>
</dbReference>
<evidence type="ECO:0000256" key="5">
    <source>
        <dbReference type="ARBA" id="ARBA00023027"/>
    </source>
</evidence>
<evidence type="ECO:0000256" key="2">
    <source>
        <dbReference type="ARBA" id="ARBA00022832"/>
    </source>
</evidence>
<dbReference type="Pfam" id="PF00378">
    <property type="entry name" value="ECH_1"/>
    <property type="match status" value="1"/>
</dbReference>
<gene>
    <name evidence="10" type="ORF">DFR34_11419</name>
</gene>
<dbReference type="GO" id="GO:0003857">
    <property type="term" value="F:(3S)-3-hydroxyacyl-CoA dehydrogenase (NAD+) activity"/>
    <property type="evidence" value="ECO:0007669"/>
    <property type="project" value="UniProtKB-EC"/>
</dbReference>
<dbReference type="InterPro" id="IPR029045">
    <property type="entry name" value="ClpP/crotonase-like_dom_sf"/>
</dbReference>
<dbReference type="SUPFAM" id="SSF51735">
    <property type="entry name" value="NAD(P)-binding Rossmann-fold domains"/>
    <property type="match status" value="1"/>
</dbReference>
<dbReference type="Gene3D" id="1.10.1040.50">
    <property type="match status" value="1"/>
</dbReference>
<dbReference type="GO" id="GO:0070403">
    <property type="term" value="F:NAD+ binding"/>
    <property type="evidence" value="ECO:0007669"/>
    <property type="project" value="InterPro"/>
</dbReference>
<evidence type="ECO:0000256" key="3">
    <source>
        <dbReference type="ARBA" id="ARBA00022963"/>
    </source>
</evidence>
<keyword evidence="2" id="KW-0276">Fatty acid metabolism</keyword>
<keyword evidence="11" id="KW-1185">Reference proteome</keyword>
<sequence>MSQAKFNVRKVAVLGAGVMGAQIAAHLVNAKVQTVLFDLPAKEGDKSSIALKAIANLKKLKPAPLAAADRADYITPANYEEHLHLLKDCDLVIEAIAERMDWKADLYHKVAPHLGENSIFATNTSGLSINTLAQACPDSLRPRFCGVHFFNPPRYMHLVEIIPCLTSDAGVLDNLERFLVTTLGKGVVRAKDTPNFVANRIGVFSMLATIANAEKYGIRFDVVDDLTGPRLGRPKSATFRTADVVGLDTFAHVVKTMQDTLPNDPWHGLFKTPAWLAALIEKGALGQKTKCGIYKKEGKQTLVLDPAKGEYVNAGEKGDDAVKAILKEPNPAVKFKKLRDSQHPQAQFLWACFRDVFHYIAYHLADVADNARDLDLAIRWGFGWSVGPFETWQAAGWQQVAGWMQEDIAAGHSLSQAALPAWALEADRAGVHFAHGSYNAAQGTLAGRSTLDVYQRQLAPARVLGEDAPQLGETVFETEGGVRAFTSGDGVLVVSFTSKAHAIGPAVIEGLNKAIDLAEAQYKALVIWQTEEPFSVGADLQSMMPAFMTGNWAAIDDTVRQFQNTSMRLRYSLVPVVAASQGYAFGGGCEFLMHCDKVVAALETYIGLVEVGVGLLPGGGGCKEFALRAAQESRGDVLAALKDYFMAIATAKVGTSALEGQAIGYLKKTDTVVFNVHELLYVAKQEALAMAEAGYRPPLKAKGFPVAGRSGAASIKGQLVNMLEGNFITKHDFTIASLIADVMTGGDLEAGTLVDEQWLLDLERKAFMSLLKNPLSQARIANMLTTGKPLRN</sequence>
<dbReference type="UniPathway" id="UPA00659"/>
<dbReference type="InterPro" id="IPR001753">
    <property type="entry name" value="Enoyl-CoA_hydra/iso"/>
</dbReference>
<name>A0A318KN89_9NEIS</name>
<dbReference type="CDD" id="cd06558">
    <property type="entry name" value="crotonase-like"/>
    <property type="match status" value="1"/>
</dbReference>
<dbReference type="AlphaFoldDB" id="A0A318KN89"/>
<keyword evidence="6" id="KW-0443">Lipid metabolism</keyword>
<keyword evidence="4" id="KW-0560">Oxidoreductase</keyword>
<organism evidence="10 11">
    <name type="scientific">Rivihabitans pingtungensis</name>
    <dbReference type="NCBI Taxonomy" id="1054498"/>
    <lineage>
        <taxon>Bacteria</taxon>
        <taxon>Pseudomonadati</taxon>
        <taxon>Pseudomonadota</taxon>
        <taxon>Betaproteobacteria</taxon>
        <taxon>Neisseriales</taxon>
        <taxon>Aquaspirillaceae</taxon>
        <taxon>Rivihabitans</taxon>
    </lineage>
</organism>
<dbReference type="EMBL" id="QJKI01000014">
    <property type="protein sequence ID" value="PXX77932.1"/>
    <property type="molecule type" value="Genomic_DNA"/>
</dbReference>
<evidence type="ECO:0000259" key="8">
    <source>
        <dbReference type="Pfam" id="PF00725"/>
    </source>
</evidence>
<evidence type="ECO:0000256" key="7">
    <source>
        <dbReference type="ARBA" id="ARBA00049556"/>
    </source>
</evidence>
<dbReference type="Gene3D" id="3.40.50.720">
    <property type="entry name" value="NAD(P)-binding Rossmann-like Domain"/>
    <property type="match status" value="1"/>
</dbReference>
<evidence type="ECO:0000259" key="9">
    <source>
        <dbReference type="Pfam" id="PF02737"/>
    </source>
</evidence>
<dbReference type="GO" id="GO:0006635">
    <property type="term" value="P:fatty acid beta-oxidation"/>
    <property type="evidence" value="ECO:0007669"/>
    <property type="project" value="UniProtKB-UniPathway"/>
</dbReference>
<feature type="domain" description="3-hydroxyacyl-CoA dehydrogenase NAD binding" evidence="9">
    <location>
        <begin position="10"/>
        <end position="193"/>
    </location>
</feature>
<evidence type="ECO:0000313" key="10">
    <source>
        <dbReference type="EMBL" id="PXX77932.1"/>
    </source>
</evidence>
<accession>A0A318KN89</accession>
<dbReference type="InterPro" id="IPR008927">
    <property type="entry name" value="6-PGluconate_DH-like_C_sf"/>
</dbReference>
<dbReference type="Gene3D" id="3.90.226.10">
    <property type="entry name" value="2-enoyl-CoA Hydratase, Chain A, domain 1"/>
    <property type="match status" value="1"/>
</dbReference>
<comment type="caution">
    <text evidence="10">The sequence shown here is derived from an EMBL/GenBank/DDBJ whole genome shotgun (WGS) entry which is preliminary data.</text>
</comment>
<dbReference type="PANTHER" id="PTHR48075:SF7">
    <property type="entry name" value="3-HYDROXYACYL-COA DEHYDROGENASE-RELATED"/>
    <property type="match status" value="1"/>
</dbReference>
<dbReference type="InterPro" id="IPR036291">
    <property type="entry name" value="NAD(P)-bd_dom_sf"/>
</dbReference>
<dbReference type="PANTHER" id="PTHR48075">
    <property type="entry name" value="3-HYDROXYACYL-COA DEHYDROGENASE FAMILY PROTEIN"/>
    <property type="match status" value="1"/>
</dbReference>
<evidence type="ECO:0000256" key="4">
    <source>
        <dbReference type="ARBA" id="ARBA00023002"/>
    </source>
</evidence>
<proteinExistence type="predicted"/>
<evidence type="ECO:0000256" key="1">
    <source>
        <dbReference type="ARBA" id="ARBA00005005"/>
    </source>
</evidence>
<dbReference type="InterPro" id="IPR006176">
    <property type="entry name" value="3-OHacyl-CoA_DH_NAD-bd"/>
</dbReference>
<dbReference type="SUPFAM" id="SSF48179">
    <property type="entry name" value="6-phosphogluconate dehydrogenase C-terminal domain-like"/>
    <property type="match status" value="2"/>
</dbReference>
<evidence type="ECO:0000256" key="6">
    <source>
        <dbReference type="ARBA" id="ARBA00023098"/>
    </source>
</evidence>
<keyword evidence="5" id="KW-0520">NAD</keyword>
<keyword evidence="3" id="KW-0442">Lipid degradation</keyword>
<dbReference type="Proteomes" id="UP000247555">
    <property type="component" value="Unassembled WGS sequence"/>
</dbReference>
<comment type="pathway">
    <text evidence="1">Lipid metabolism; fatty acid beta-oxidation.</text>
</comment>
<protein>
    <submittedName>
        <fullName evidence="10">3-hydroxyacyl-CoA dehydrogenase</fullName>
    </submittedName>
</protein>
<feature type="domain" description="3-hydroxyacyl-CoA dehydrogenase C-terminal" evidence="8">
    <location>
        <begin position="196"/>
        <end position="295"/>
    </location>
</feature>
<reference evidence="10 11" key="1">
    <citation type="submission" date="2018-05" db="EMBL/GenBank/DDBJ databases">
        <title>Genomic Encyclopedia of Type Strains, Phase IV (KMG-IV): sequencing the most valuable type-strain genomes for metagenomic binning, comparative biology and taxonomic classification.</title>
        <authorList>
            <person name="Goeker M."/>
        </authorList>
    </citation>
    <scope>NUCLEOTIDE SEQUENCE [LARGE SCALE GENOMIC DNA]</scope>
    <source>
        <strain evidence="10 11">DSM 29661</strain>
    </source>
</reference>
<dbReference type="OrthoDB" id="5287258at2"/>
<evidence type="ECO:0000313" key="11">
    <source>
        <dbReference type="Proteomes" id="UP000247555"/>
    </source>
</evidence>